<comment type="pathway">
    <text evidence="1">Carbohydrate metabolism; galactose metabolism.</text>
</comment>
<comment type="caution">
    <text evidence="8">The sequence shown here is derived from an EMBL/GenBank/DDBJ whole genome shotgun (WGS) entry which is preliminary data.</text>
</comment>
<evidence type="ECO:0000256" key="1">
    <source>
        <dbReference type="ARBA" id="ARBA00004947"/>
    </source>
</evidence>
<accession>A0ABS8DZD8</accession>
<evidence type="ECO:0000259" key="7">
    <source>
        <dbReference type="Pfam" id="PF01370"/>
    </source>
</evidence>
<dbReference type="InterPro" id="IPR036291">
    <property type="entry name" value="NAD(P)-bd_dom_sf"/>
</dbReference>
<sequence>MSRYRVTGGAGYIGGVAVAHLLEAGHRVTDLDDLSTCGPQAVPADPEFVRGGPGHAAALLPAGYAAVLHYAASSQVAESVRDPDKNRRNSVTGPPEPMAAMPHADVRTRLGWRNRRTDLDAIVADAWAFAREVTA</sequence>
<gene>
    <name evidence="8" type="ORF">K7B10_01035</name>
</gene>
<dbReference type="PANTHER" id="PTHR43725">
    <property type="entry name" value="UDP-GLUCOSE 4-EPIMERASE"/>
    <property type="match status" value="1"/>
</dbReference>
<reference evidence="8 9" key="1">
    <citation type="submission" date="2021-08" db="EMBL/GenBank/DDBJ databases">
        <title>Genomic Architecture of Streptomyces flavotricini NGL1 and Streptomyces erythrochromogenes HMS4 With Differential Plant Beneficial attributes and laccase production capabilities.</title>
        <authorList>
            <person name="Salwan R."/>
            <person name="Kaur R."/>
            <person name="Sharma V."/>
        </authorList>
    </citation>
    <scope>NUCLEOTIDE SEQUENCE [LARGE SCALE GENOMIC DNA]</scope>
    <source>
        <strain evidence="8 9">NGL1</strain>
    </source>
</reference>
<evidence type="ECO:0000256" key="3">
    <source>
        <dbReference type="ARBA" id="ARBA00018569"/>
    </source>
</evidence>
<comment type="similarity">
    <text evidence="2">Belongs to the NAD(P)-dependent epimerase/dehydratase family.</text>
</comment>
<feature type="region of interest" description="Disordered" evidence="6">
    <location>
        <begin position="76"/>
        <end position="103"/>
    </location>
</feature>
<dbReference type="Gene3D" id="3.40.50.720">
    <property type="entry name" value="NAD(P)-binding Rossmann-like Domain"/>
    <property type="match status" value="1"/>
</dbReference>
<evidence type="ECO:0000313" key="9">
    <source>
        <dbReference type="Proteomes" id="UP001520654"/>
    </source>
</evidence>
<protein>
    <recommendedName>
        <fullName evidence="3">UDP-glucose 4-epimerase</fullName>
    </recommendedName>
    <alternativeName>
        <fullName evidence="5">Galactowaldenase</fullName>
    </alternativeName>
    <alternativeName>
        <fullName evidence="4">UDP-galactose 4-epimerase</fullName>
    </alternativeName>
</protein>
<evidence type="ECO:0000256" key="4">
    <source>
        <dbReference type="ARBA" id="ARBA00031367"/>
    </source>
</evidence>
<evidence type="ECO:0000256" key="6">
    <source>
        <dbReference type="SAM" id="MobiDB-lite"/>
    </source>
</evidence>
<dbReference type="EMBL" id="JAINUL010000001">
    <property type="protein sequence ID" value="MCC0093404.1"/>
    <property type="molecule type" value="Genomic_DNA"/>
</dbReference>
<dbReference type="PANTHER" id="PTHR43725:SF53">
    <property type="entry name" value="UDP-ARABINOSE 4-EPIMERASE 1"/>
    <property type="match status" value="1"/>
</dbReference>
<proteinExistence type="inferred from homology"/>
<evidence type="ECO:0000313" key="8">
    <source>
        <dbReference type="EMBL" id="MCC0093404.1"/>
    </source>
</evidence>
<evidence type="ECO:0000256" key="5">
    <source>
        <dbReference type="ARBA" id="ARBA00033067"/>
    </source>
</evidence>
<keyword evidence="9" id="KW-1185">Reference proteome</keyword>
<dbReference type="RefSeq" id="WP_229334056.1">
    <property type="nucleotide sequence ID" value="NZ_JAINUL010000001.1"/>
</dbReference>
<organism evidence="8 9">
    <name type="scientific">Streptomyces flavotricini</name>
    <dbReference type="NCBI Taxonomy" id="66888"/>
    <lineage>
        <taxon>Bacteria</taxon>
        <taxon>Bacillati</taxon>
        <taxon>Actinomycetota</taxon>
        <taxon>Actinomycetes</taxon>
        <taxon>Kitasatosporales</taxon>
        <taxon>Streptomycetaceae</taxon>
        <taxon>Streptomyces</taxon>
    </lineage>
</organism>
<dbReference type="Proteomes" id="UP001520654">
    <property type="component" value="Unassembled WGS sequence"/>
</dbReference>
<dbReference type="InterPro" id="IPR001509">
    <property type="entry name" value="Epimerase_deHydtase"/>
</dbReference>
<dbReference type="SUPFAM" id="SSF51735">
    <property type="entry name" value="NAD(P)-binding Rossmann-fold domains"/>
    <property type="match status" value="1"/>
</dbReference>
<evidence type="ECO:0000256" key="2">
    <source>
        <dbReference type="ARBA" id="ARBA00007637"/>
    </source>
</evidence>
<name>A0ABS8DZD8_9ACTN</name>
<feature type="domain" description="NAD-dependent epimerase/dehydratase" evidence="7">
    <location>
        <begin position="6"/>
        <end position="94"/>
    </location>
</feature>
<dbReference type="Pfam" id="PF01370">
    <property type="entry name" value="Epimerase"/>
    <property type="match status" value="1"/>
</dbReference>